<protein>
    <submittedName>
        <fullName evidence="7">Lipoprotein</fullName>
    </submittedName>
</protein>
<dbReference type="PANTHER" id="PTHR47359:SF3">
    <property type="entry name" value="NLP_P60 DOMAIN-CONTAINING PROTEIN-RELATED"/>
    <property type="match status" value="1"/>
</dbReference>
<accession>A0A8J3FXF7</accession>
<evidence type="ECO:0000256" key="5">
    <source>
        <dbReference type="SAM" id="Phobius"/>
    </source>
</evidence>
<dbReference type="AlphaFoldDB" id="A0A8J3FXF7"/>
<keyword evidence="5" id="KW-0812">Transmembrane</keyword>
<gene>
    <name evidence="7" type="ORF">GCM10012275_57420</name>
</gene>
<keyword evidence="2" id="KW-0645">Protease</keyword>
<dbReference type="InterPro" id="IPR038765">
    <property type="entry name" value="Papain-like_cys_pep_sf"/>
</dbReference>
<dbReference type="EMBL" id="BMMK01000044">
    <property type="protein sequence ID" value="GGM79364.1"/>
    <property type="molecule type" value="Genomic_DNA"/>
</dbReference>
<keyword evidence="8" id="KW-1185">Reference proteome</keyword>
<proteinExistence type="inferred from homology"/>
<evidence type="ECO:0000256" key="2">
    <source>
        <dbReference type="ARBA" id="ARBA00022670"/>
    </source>
</evidence>
<keyword evidence="5" id="KW-1133">Transmembrane helix</keyword>
<sequence length="356" mass="37672">MRAVKVWLFTTIAPITLVFSLLGLFIVAIVSDDQAEAAGRRGMVCTTEGDGATGTVAGMAGEQLKNASEIVAAGKEMGLPQRAWVIAVATAMQESTLRNIGYGDAAGPDSRGLFQQRDSWGPLAVRMNPRESAKLFYRALIKVPNWESLPLTVAAQKVQRSAFPSAYAKWEQKAMEVVGAVEGIRCTSSGAAGLPPGITLPDNPKAATVVKAALSQVGVDYAWGGGNANGPTKGIRDGGVADSFGDYNKIGFDCSGLALYAYSQIGVMLPHNTQLMWNQFQPAITDRAKLQPGDLLMLGGRERSTSNVHHVGIYLGGGKVVEAQKSGTKVMVRDNIWDPSSNYAGEFVGALRPGVV</sequence>
<organism evidence="7 8">
    <name type="scientific">Longimycelium tulufanense</name>
    <dbReference type="NCBI Taxonomy" id="907463"/>
    <lineage>
        <taxon>Bacteria</taxon>
        <taxon>Bacillati</taxon>
        <taxon>Actinomycetota</taxon>
        <taxon>Actinomycetes</taxon>
        <taxon>Pseudonocardiales</taxon>
        <taxon>Pseudonocardiaceae</taxon>
        <taxon>Longimycelium</taxon>
    </lineage>
</organism>
<dbReference type="Pfam" id="PF00877">
    <property type="entry name" value="NLPC_P60"/>
    <property type="match status" value="1"/>
</dbReference>
<feature type="domain" description="NlpC/P60" evidence="6">
    <location>
        <begin position="203"/>
        <end position="354"/>
    </location>
</feature>
<evidence type="ECO:0000256" key="4">
    <source>
        <dbReference type="ARBA" id="ARBA00022807"/>
    </source>
</evidence>
<dbReference type="InterPro" id="IPR051794">
    <property type="entry name" value="PG_Endopeptidase_C40"/>
</dbReference>
<dbReference type="SUPFAM" id="SSF54001">
    <property type="entry name" value="Cysteine proteinases"/>
    <property type="match status" value="1"/>
</dbReference>
<dbReference type="Gene3D" id="3.90.1720.10">
    <property type="entry name" value="endopeptidase domain like (from Nostoc punctiforme)"/>
    <property type="match status" value="1"/>
</dbReference>
<reference evidence="7" key="1">
    <citation type="journal article" date="2014" name="Int. J. Syst. Evol. Microbiol.">
        <title>Complete genome sequence of Corynebacterium casei LMG S-19264T (=DSM 44701T), isolated from a smear-ripened cheese.</title>
        <authorList>
            <consortium name="US DOE Joint Genome Institute (JGI-PGF)"/>
            <person name="Walter F."/>
            <person name="Albersmeier A."/>
            <person name="Kalinowski J."/>
            <person name="Ruckert C."/>
        </authorList>
    </citation>
    <scope>NUCLEOTIDE SEQUENCE</scope>
    <source>
        <strain evidence="7">CGMCC 4.5737</strain>
    </source>
</reference>
<dbReference type="Proteomes" id="UP000637578">
    <property type="component" value="Unassembled WGS sequence"/>
</dbReference>
<name>A0A8J3FXF7_9PSEU</name>
<keyword evidence="4" id="KW-0788">Thiol protease</keyword>
<reference evidence="7" key="2">
    <citation type="submission" date="2020-09" db="EMBL/GenBank/DDBJ databases">
        <authorList>
            <person name="Sun Q."/>
            <person name="Zhou Y."/>
        </authorList>
    </citation>
    <scope>NUCLEOTIDE SEQUENCE</scope>
    <source>
        <strain evidence="7">CGMCC 4.5737</strain>
    </source>
</reference>
<evidence type="ECO:0000259" key="6">
    <source>
        <dbReference type="PROSITE" id="PS51935"/>
    </source>
</evidence>
<dbReference type="PANTHER" id="PTHR47359">
    <property type="entry name" value="PEPTIDOGLYCAN DL-ENDOPEPTIDASE CWLO"/>
    <property type="match status" value="1"/>
</dbReference>
<feature type="transmembrane region" description="Helical" evidence="5">
    <location>
        <begin position="6"/>
        <end position="31"/>
    </location>
</feature>
<comment type="similarity">
    <text evidence="1">Belongs to the peptidase C40 family.</text>
</comment>
<dbReference type="PROSITE" id="PS51935">
    <property type="entry name" value="NLPC_P60"/>
    <property type="match status" value="1"/>
</dbReference>
<evidence type="ECO:0000313" key="8">
    <source>
        <dbReference type="Proteomes" id="UP000637578"/>
    </source>
</evidence>
<evidence type="ECO:0000256" key="1">
    <source>
        <dbReference type="ARBA" id="ARBA00007074"/>
    </source>
</evidence>
<dbReference type="InterPro" id="IPR000064">
    <property type="entry name" value="NLP_P60_dom"/>
</dbReference>
<evidence type="ECO:0000256" key="3">
    <source>
        <dbReference type="ARBA" id="ARBA00022801"/>
    </source>
</evidence>
<dbReference type="GO" id="GO:0008234">
    <property type="term" value="F:cysteine-type peptidase activity"/>
    <property type="evidence" value="ECO:0007669"/>
    <property type="project" value="UniProtKB-KW"/>
</dbReference>
<keyword evidence="3" id="KW-0378">Hydrolase</keyword>
<keyword evidence="7" id="KW-0449">Lipoprotein</keyword>
<keyword evidence="5" id="KW-0472">Membrane</keyword>
<dbReference type="GO" id="GO:0006508">
    <property type="term" value="P:proteolysis"/>
    <property type="evidence" value="ECO:0007669"/>
    <property type="project" value="UniProtKB-KW"/>
</dbReference>
<comment type="caution">
    <text evidence="7">The sequence shown here is derived from an EMBL/GenBank/DDBJ whole genome shotgun (WGS) entry which is preliminary data.</text>
</comment>
<evidence type="ECO:0000313" key="7">
    <source>
        <dbReference type="EMBL" id="GGM79364.1"/>
    </source>
</evidence>